<organism evidence="2 3">
    <name type="scientific">Escallonia herrerae</name>
    <dbReference type="NCBI Taxonomy" id="1293975"/>
    <lineage>
        <taxon>Eukaryota</taxon>
        <taxon>Viridiplantae</taxon>
        <taxon>Streptophyta</taxon>
        <taxon>Embryophyta</taxon>
        <taxon>Tracheophyta</taxon>
        <taxon>Spermatophyta</taxon>
        <taxon>Magnoliopsida</taxon>
        <taxon>eudicotyledons</taxon>
        <taxon>Gunneridae</taxon>
        <taxon>Pentapetalae</taxon>
        <taxon>asterids</taxon>
        <taxon>campanulids</taxon>
        <taxon>Escalloniales</taxon>
        <taxon>Escalloniaceae</taxon>
        <taxon>Escallonia</taxon>
    </lineage>
</organism>
<proteinExistence type="predicted"/>
<dbReference type="Pfam" id="PF14223">
    <property type="entry name" value="Retrotran_gag_2"/>
    <property type="match status" value="1"/>
</dbReference>
<reference evidence="2" key="1">
    <citation type="submission" date="2022-12" db="EMBL/GenBank/DDBJ databases">
        <title>Draft genome assemblies for two species of Escallonia (Escalloniales).</title>
        <authorList>
            <person name="Chanderbali A."/>
            <person name="Dervinis C."/>
            <person name="Anghel I."/>
            <person name="Soltis D."/>
            <person name="Soltis P."/>
            <person name="Zapata F."/>
        </authorList>
    </citation>
    <scope>NUCLEOTIDE SEQUENCE</scope>
    <source>
        <strain evidence="2">UCBG64.0493</strain>
        <tissue evidence="2">Leaf</tissue>
    </source>
</reference>
<sequence length="278" mass="30863">MWHHLSATTAIVTVEARTGKGIFLKATPTFKSRRRNGFTMQGKCTARKLTVVRELGLTSLTSSAYAVHPLLSWALQIVIDSAFFTLQSDVCPPKTITVSDQEVVNPSNKVWYRQDNLIRNALMASVDPFLASSIAAATTSKQAWDQLHTTFANKSQMRIYSLRDLLGKVSHDSKTISEYLREIRSIADELASAGSPISNEELVVKSPSGLGTEFREISAAIRARNTPIPYEELSDNFLHHELFLKHEELKKHPAPITAQAAQRTGSNNSNFFRMASTT</sequence>
<gene>
    <name evidence="2" type="ORF">RJ639_015483</name>
</gene>
<evidence type="ECO:0008006" key="4">
    <source>
        <dbReference type="Google" id="ProtNLM"/>
    </source>
</evidence>
<comment type="caution">
    <text evidence="2">The sequence shown here is derived from an EMBL/GenBank/DDBJ whole genome shotgun (WGS) entry which is preliminary data.</text>
</comment>
<feature type="region of interest" description="Disordered" evidence="1">
    <location>
        <begin position="259"/>
        <end position="278"/>
    </location>
</feature>
<dbReference type="PANTHER" id="PTHR47481">
    <property type="match status" value="1"/>
</dbReference>
<accession>A0AA88VG42</accession>
<evidence type="ECO:0000313" key="3">
    <source>
        <dbReference type="Proteomes" id="UP001188597"/>
    </source>
</evidence>
<dbReference type="PANTHER" id="PTHR47481:SF21">
    <property type="entry name" value="BASIC-LEUCINE ZIPPER TRANSCRIPTION FACTOR Q-RELATED"/>
    <property type="match status" value="1"/>
</dbReference>
<name>A0AA88VG42_9ASTE</name>
<evidence type="ECO:0000256" key="1">
    <source>
        <dbReference type="SAM" id="MobiDB-lite"/>
    </source>
</evidence>
<dbReference type="AlphaFoldDB" id="A0AA88VG42"/>
<dbReference type="Proteomes" id="UP001188597">
    <property type="component" value="Unassembled WGS sequence"/>
</dbReference>
<protein>
    <recommendedName>
        <fullName evidence="4">Gag protein</fullName>
    </recommendedName>
</protein>
<evidence type="ECO:0000313" key="2">
    <source>
        <dbReference type="EMBL" id="KAK3006438.1"/>
    </source>
</evidence>
<keyword evidence="3" id="KW-1185">Reference proteome</keyword>
<dbReference type="EMBL" id="JAVXUP010001992">
    <property type="protein sequence ID" value="KAK3006438.1"/>
    <property type="molecule type" value="Genomic_DNA"/>
</dbReference>